<gene>
    <name evidence="1" type="ORF">HUJ06_018638</name>
</gene>
<evidence type="ECO:0000313" key="2">
    <source>
        <dbReference type="Proteomes" id="UP000607653"/>
    </source>
</evidence>
<reference evidence="1 2" key="1">
    <citation type="journal article" date="2020" name="Mol. Biol. Evol.">
        <title>Distinct Expression and Methylation Patterns for Genes with Different Fates following a Single Whole-Genome Duplication in Flowering Plants.</title>
        <authorList>
            <person name="Shi T."/>
            <person name="Rahmani R.S."/>
            <person name="Gugger P.F."/>
            <person name="Wang M."/>
            <person name="Li H."/>
            <person name="Zhang Y."/>
            <person name="Li Z."/>
            <person name="Wang Q."/>
            <person name="Van de Peer Y."/>
            <person name="Marchal K."/>
            <person name="Chen J."/>
        </authorList>
    </citation>
    <scope>NUCLEOTIDE SEQUENCE [LARGE SCALE GENOMIC DNA]</scope>
    <source>
        <tissue evidence="1">Leaf</tissue>
    </source>
</reference>
<evidence type="ECO:0000313" key="1">
    <source>
        <dbReference type="EMBL" id="DAD48701.1"/>
    </source>
</evidence>
<organism evidence="1 2">
    <name type="scientific">Nelumbo nucifera</name>
    <name type="common">Sacred lotus</name>
    <dbReference type="NCBI Taxonomy" id="4432"/>
    <lineage>
        <taxon>Eukaryota</taxon>
        <taxon>Viridiplantae</taxon>
        <taxon>Streptophyta</taxon>
        <taxon>Embryophyta</taxon>
        <taxon>Tracheophyta</taxon>
        <taxon>Spermatophyta</taxon>
        <taxon>Magnoliopsida</taxon>
        <taxon>Proteales</taxon>
        <taxon>Nelumbonaceae</taxon>
        <taxon>Nelumbo</taxon>
    </lineage>
</organism>
<sequence>MLKRLDNLLIIEIAGFEVFDDYHFVPNNPFIIELYCSYLDQRETERDA</sequence>
<accession>A0A822ZYU2</accession>
<comment type="caution">
    <text evidence="1">The sequence shown here is derived from an EMBL/GenBank/DDBJ whole genome shotgun (WGS) entry which is preliminary data.</text>
</comment>
<proteinExistence type="predicted"/>
<protein>
    <submittedName>
        <fullName evidence="1">Uncharacterized protein</fullName>
    </submittedName>
</protein>
<keyword evidence="2" id="KW-1185">Reference proteome</keyword>
<dbReference type="AlphaFoldDB" id="A0A822ZYU2"/>
<dbReference type="Proteomes" id="UP000607653">
    <property type="component" value="Unassembled WGS sequence"/>
</dbReference>
<dbReference type="EMBL" id="DUZY01000008">
    <property type="protein sequence ID" value="DAD48701.1"/>
    <property type="molecule type" value="Genomic_DNA"/>
</dbReference>
<name>A0A822ZYU2_NELNU</name>